<dbReference type="AlphaFoldDB" id="A0A6I4IJU4"/>
<comment type="caution">
    <text evidence="1">The sequence shown here is derived from an EMBL/GenBank/DDBJ whole genome shotgun (WGS) entry which is preliminary data.</text>
</comment>
<protein>
    <recommendedName>
        <fullName evidence="3">Carboxypeptidase regulatory-like domain-containing protein</fullName>
    </recommendedName>
</protein>
<dbReference type="Proteomes" id="UP000431264">
    <property type="component" value="Unassembled WGS sequence"/>
</dbReference>
<evidence type="ECO:0008006" key="3">
    <source>
        <dbReference type="Google" id="ProtNLM"/>
    </source>
</evidence>
<sequence length="139" mass="15599">MKNLKRAVLALALVLFISCDKEEINDSNKLDSKALQTKEATARTTEVRFDVYIKLVTQSGQEIPASTLPGYGATNLDTGDFYYDSPYEPGLFESLPIGTYRFIARDGYWDGASSAIVEVTPENEEPEGWIYATLHYWSE</sequence>
<dbReference type="RefSeq" id="WP_140996617.1">
    <property type="nucleotide sequence ID" value="NZ_VDCZ01000002.1"/>
</dbReference>
<organism evidence="1 2">
    <name type="scientific">Flavobacterium profundi</name>
    <dbReference type="NCBI Taxonomy" id="1774945"/>
    <lineage>
        <taxon>Bacteria</taxon>
        <taxon>Pseudomonadati</taxon>
        <taxon>Bacteroidota</taxon>
        <taxon>Flavobacteriia</taxon>
        <taxon>Flavobacteriales</taxon>
        <taxon>Flavobacteriaceae</taxon>
        <taxon>Flavobacterium</taxon>
    </lineage>
</organism>
<reference evidence="2" key="1">
    <citation type="submission" date="2019-05" db="EMBL/GenBank/DDBJ databases">
        <title>Flavobacterium profundi sp. nov., isolated from a deep-sea seamount.</title>
        <authorList>
            <person name="Zhang D.-C."/>
        </authorList>
    </citation>
    <scope>NUCLEOTIDE SEQUENCE [LARGE SCALE GENOMIC DNA]</scope>
    <source>
        <strain evidence="2">TP390</strain>
    </source>
</reference>
<evidence type="ECO:0000313" key="2">
    <source>
        <dbReference type="Proteomes" id="UP000431264"/>
    </source>
</evidence>
<proteinExistence type="predicted"/>
<dbReference type="OrthoDB" id="1271033at2"/>
<dbReference type="EMBL" id="WQLW01000002">
    <property type="protein sequence ID" value="MVO08221.1"/>
    <property type="molecule type" value="Genomic_DNA"/>
</dbReference>
<evidence type="ECO:0000313" key="1">
    <source>
        <dbReference type="EMBL" id="MVO08221.1"/>
    </source>
</evidence>
<keyword evidence="2" id="KW-1185">Reference proteome</keyword>
<dbReference type="PROSITE" id="PS51257">
    <property type="entry name" value="PROKAR_LIPOPROTEIN"/>
    <property type="match status" value="1"/>
</dbReference>
<accession>A0A6I4IJU4</accession>
<gene>
    <name evidence="1" type="ORF">GOQ30_03460</name>
</gene>
<name>A0A6I4IJU4_9FLAO</name>